<comment type="caution">
    <text evidence="1">The sequence shown here is derived from an EMBL/GenBank/DDBJ whole genome shotgun (WGS) entry which is preliminary data.</text>
</comment>
<accession>W9CGQ3</accession>
<dbReference type="OrthoDB" id="3529719at2759"/>
<evidence type="ECO:0000313" key="1">
    <source>
        <dbReference type="EMBL" id="ESZ93919.1"/>
    </source>
</evidence>
<gene>
    <name evidence="1" type="ORF">SBOR_5678</name>
</gene>
<evidence type="ECO:0000313" key="2">
    <source>
        <dbReference type="Proteomes" id="UP000019487"/>
    </source>
</evidence>
<keyword evidence="2" id="KW-1185">Reference proteome</keyword>
<sequence length="169" mass="18587">MSGMIAAQTIGCKKGRSLAEIAENSHIYFQSAPKTVPKPPQTPPMITFKRNKLPKEWTRETGLSVASYNKYANLGVNSSDTNTSARTSHTFGPYNPNARFWTILATSKRNRSVTRSMKIFEGVQQAEKGNENLERGSAQEEGSKTDVIGGLFLDGTFGRTRLQGEKANV</sequence>
<dbReference type="Proteomes" id="UP000019487">
    <property type="component" value="Unassembled WGS sequence"/>
</dbReference>
<dbReference type="EMBL" id="AYSA01000278">
    <property type="protein sequence ID" value="ESZ93919.1"/>
    <property type="molecule type" value="Genomic_DNA"/>
</dbReference>
<proteinExistence type="predicted"/>
<protein>
    <submittedName>
        <fullName evidence="1">Uncharacterized protein</fullName>
    </submittedName>
</protein>
<dbReference type="AlphaFoldDB" id="W9CGQ3"/>
<dbReference type="HOGENOM" id="CLU_1579436_0_0_1"/>
<organism evidence="1 2">
    <name type="scientific">Sclerotinia borealis (strain F-4128)</name>
    <dbReference type="NCBI Taxonomy" id="1432307"/>
    <lineage>
        <taxon>Eukaryota</taxon>
        <taxon>Fungi</taxon>
        <taxon>Dikarya</taxon>
        <taxon>Ascomycota</taxon>
        <taxon>Pezizomycotina</taxon>
        <taxon>Leotiomycetes</taxon>
        <taxon>Helotiales</taxon>
        <taxon>Sclerotiniaceae</taxon>
        <taxon>Sclerotinia</taxon>
    </lineage>
</organism>
<name>W9CGQ3_SCLBF</name>
<reference evidence="1 2" key="1">
    <citation type="journal article" date="2014" name="Genome Announc.">
        <title>Draft genome sequence of Sclerotinia borealis, a psychrophilic plant pathogenic fungus.</title>
        <authorList>
            <person name="Mardanov A.V."/>
            <person name="Beletsky A.V."/>
            <person name="Kadnikov V.V."/>
            <person name="Ignatov A.N."/>
            <person name="Ravin N.V."/>
        </authorList>
    </citation>
    <scope>NUCLEOTIDE SEQUENCE [LARGE SCALE GENOMIC DNA]</scope>
    <source>
        <strain evidence="2">F-4157</strain>
    </source>
</reference>